<protein>
    <submittedName>
        <fullName evidence="2">Uncharacterized protein</fullName>
    </submittedName>
</protein>
<feature type="region of interest" description="Disordered" evidence="1">
    <location>
        <begin position="1"/>
        <end position="30"/>
    </location>
</feature>
<accession>A0A0N1IQD2</accession>
<reference evidence="2 3" key="1">
    <citation type="journal article" date="2015" name="Nat. Commun.">
        <title>Outbred genome sequencing and CRISPR/Cas9 gene editing in butterflies.</title>
        <authorList>
            <person name="Li X."/>
            <person name="Fan D."/>
            <person name="Zhang W."/>
            <person name="Liu G."/>
            <person name="Zhang L."/>
            <person name="Zhao L."/>
            <person name="Fang X."/>
            <person name="Chen L."/>
            <person name="Dong Y."/>
            <person name="Chen Y."/>
            <person name="Ding Y."/>
            <person name="Zhao R."/>
            <person name="Feng M."/>
            <person name="Zhu Y."/>
            <person name="Feng Y."/>
            <person name="Jiang X."/>
            <person name="Zhu D."/>
            <person name="Xiang H."/>
            <person name="Feng X."/>
            <person name="Li S."/>
            <person name="Wang J."/>
            <person name="Zhang G."/>
            <person name="Kronforst M.R."/>
            <person name="Wang W."/>
        </authorList>
    </citation>
    <scope>NUCLEOTIDE SEQUENCE [LARGE SCALE GENOMIC DNA]</scope>
    <source>
        <strain evidence="2">Ya'a_city_454_Px</strain>
        <tissue evidence="2">Whole body</tissue>
    </source>
</reference>
<sequence length="83" mass="9262">MSMTTGSETEKSNSHKATQSIEKCKEANEKSISVVIETEPRVIRNNNTVRCNDNETSASESNAHKSDNNNEWKLKTNVSATYL</sequence>
<dbReference type="EMBL" id="LADI01009311">
    <property type="protein sequence ID" value="KPJ20698.1"/>
    <property type="molecule type" value="Genomic_DNA"/>
</dbReference>
<gene>
    <name evidence="2" type="ORF">RR46_00061</name>
</gene>
<proteinExistence type="predicted"/>
<dbReference type="Proteomes" id="UP000053268">
    <property type="component" value="Unassembled WGS sequence"/>
</dbReference>
<evidence type="ECO:0000313" key="3">
    <source>
        <dbReference type="Proteomes" id="UP000053268"/>
    </source>
</evidence>
<keyword evidence="3" id="KW-1185">Reference proteome</keyword>
<feature type="compositionally biased region" description="Basic and acidic residues" evidence="1">
    <location>
        <begin position="62"/>
        <end position="74"/>
    </location>
</feature>
<evidence type="ECO:0000256" key="1">
    <source>
        <dbReference type="SAM" id="MobiDB-lite"/>
    </source>
</evidence>
<comment type="caution">
    <text evidence="2">The sequence shown here is derived from an EMBL/GenBank/DDBJ whole genome shotgun (WGS) entry which is preliminary data.</text>
</comment>
<dbReference type="AlphaFoldDB" id="A0A0N1IQD2"/>
<feature type="compositionally biased region" description="Polar residues" evidence="1">
    <location>
        <begin position="48"/>
        <end position="61"/>
    </location>
</feature>
<name>A0A0N1IQD2_PAPXU</name>
<feature type="region of interest" description="Disordered" evidence="1">
    <location>
        <begin position="48"/>
        <end position="83"/>
    </location>
</feature>
<organism evidence="2 3">
    <name type="scientific">Papilio xuthus</name>
    <name type="common">Asian swallowtail butterfly</name>
    <dbReference type="NCBI Taxonomy" id="66420"/>
    <lineage>
        <taxon>Eukaryota</taxon>
        <taxon>Metazoa</taxon>
        <taxon>Ecdysozoa</taxon>
        <taxon>Arthropoda</taxon>
        <taxon>Hexapoda</taxon>
        <taxon>Insecta</taxon>
        <taxon>Pterygota</taxon>
        <taxon>Neoptera</taxon>
        <taxon>Endopterygota</taxon>
        <taxon>Lepidoptera</taxon>
        <taxon>Glossata</taxon>
        <taxon>Ditrysia</taxon>
        <taxon>Papilionoidea</taxon>
        <taxon>Papilionidae</taxon>
        <taxon>Papilioninae</taxon>
        <taxon>Papilio</taxon>
    </lineage>
</organism>
<evidence type="ECO:0000313" key="2">
    <source>
        <dbReference type="EMBL" id="KPJ20698.1"/>
    </source>
</evidence>